<proteinExistence type="predicted"/>
<evidence type="ECO:0000313" key="1">
    <source>
        <dbReference type="EMBL" id="MTV81092.1"/>
    </source>
</evidence>
<dbReference type="RefSeq" id="WP_155430391.1">
    <property type="nucleotide sequence ID" value="NZ_WNJO01000001.1"/>
</dbReference>
<name>A0A7X3C245_9LACO</name>
<comment type="caution">
    <text evidence="1">The sequence shown here is derived from an EMBL/GenBank/DDBJ whole genome shotgun (WGS) entry which is preliminary data.</text>
</comment>
<dbReference type="AlphaFoldDB" id="A0A7X3C245"/>
<organism evidence="1 2">
    <name type="scientific">Secundilactobacillus folii</name>
    <dbReference type="NCBI Taxonomy" id="2678357"/>
    <lineage>
        <taxon>Bacteria</taxon>
        <taxon>Bacillati</taxon>
        <taxon>Bacillota</taxon>
        <taxon>Bacilli</taxon>
        <taxon>Lactobacillales</taxon>
        <taxon>Lactobacillaceae</taxon>
        <taxon>Secundilactobacillus</taxon>
    </lineage>
</organism>
<keyword evidence="2" id="KW-1185">Reference proteome</keyword>
<dbReference type="Proteomes" id="UP000466388">
    <property type="component" value="Unassembled WGS sequence"/>
</dbReference>
<dbReference type="EMBL" id="WNJO01000001">
    <property type="protein sequence ID" value="MTV81092.1"/>
    <property type="molecule type" value="Genomic_DNA"/>
</dbReference>
<reference evidence="1 2" key="1">
    <citation type="submission" date="2019-11" db="EMBL/GenBank/DDBJ databases">
        <title>Lactobacillus sp. nov. CRM56-3, isolated from fermented tea leaves.</title>
        <authorList>
            <person name="Phuengjayaem S."/>
            <person name="Tanasupawat S."/>
        </authorList>
    </citation>
    <scope>NUCLEOTIDE SEQUENCE [LARGE SCALE GENOMIC DNA]</scope>
    <source>
        <strain evidence="1 2">CRM56-3</strain>
    </source>
</reference>
<protein>
    <submittedName>
        <fullName evidence="1">Uncharacterized protein</fullName>
    </submittedName>
</protein>
<evidence type="ECO:0000313" key="2">
    <source>
        <dbReference type="Proteomes" id="UP000466388"/>
    </source>
</evidence>
<accession>A0A7X3C245</accession>
<sequence>MSNQVSAIRKISSQINDRYRQFLDLDPLDPLQMPDSQLDYFLTQALNRHYNVTLHLNTNSNEDGEDATMAGYLTKGPKDTFLVSVADQKITQLVHTPQIKFIERNDYR</sequence>
<gene>
    <name evidence="1" type="ORF">GM612_00300</name>
</gene>